<geneLocation type="plasmid" evidence="3 4">
    <name>pASTEX02</name>
</geneLocation>
<gene>
    <name evidence="3" type="ordered locus">Astex_3779</name>
</gene>
<evidence type="ECO:0000256" key="1">
    <source>
        <dbReference type="ARBA" id="ARBA00009387"/>
    </source>
</evidence>
<dbReference type="HOGENOM" id="CLU_1029144_0_0_5"/>
<evidence type="ECO:0000313" key="4">
    <source>
        <dbReference type="Proteomes" id="UP000001492"/>
    </source>
</evidence>
<organism evidence="3 4">
    <name type="scientific">Asticcacaulis excentricus (strain ATCC 15261 / DSM 4724 / KCTC 12464 / NCIMB 9791 / VKM B-1370 / CB 48)</name>
    <dbReference type="NCBI Taxonomy" id="573065"/>
    <lineage>
        <taxon>Bacteria</taxon>
        <taxon>Pseudomonadati</taxon>
        <taxon>Pseudomonadota</taxon>
        <taxon>Alphaproteobacteria</taxon>
        <taxon>Caulobacterales</taxon>
        <taxon>Caulobacteraceae</taxon>
        <taxon>Asticcacaulis</taxon>
    </lineage>
</organism>
<dbReference type="KEGG" id="aex:Astex_3779"/>
<evidence type="ECO:0000259" key="2">
    <source>
        <dbReference type="Pfam" id="PF01464"/>
    </source>
</evidence>
<dbReference type="Gene3D" id="1.10.530.10">
    <property type="match status" value="1"/>
</dbReference>
<protein>
    <recommendedName>
        <fullName evidence="2">Transglycosylase SLT domain-containing protein</fullName>
    </recommendedName>
</protein>
<dbReference type="SUPFAM" id="SSF53955">
    <property type="entry name" value="Lysozyme-like"/>
    <property type="match status" value="1"/>
</dbReference>
<dbReference type="CDD" id="cd00442">
    <property type="entry name" value="Lyz-like"/>
    <property type="match status" value="1"/>
</dbReference>
<dbReference type="InterPro" id="IPR008258">
    <property type="entry name" value="Transglycosylase_SLT_dom_1"/>
</dbReference>
<keyword evidence="3" id="KW-0614">Plasmid</keyword>
<keyword evidence="4" id="KW-1185">Reference proteome</keyword>
<dbReference type="AlphaFoldDB" id="E8RVW7"/>
<feature type="domain" description="Transglycosylase SLT" evidence="2">
    <location>
        <begin position="87"/>
        <end position="131"/>
    </location>
</feature>
<dbReference type="EMBL" id="CP002398">
    <property type="protein sequence ID" value="ADU15389.1"/>
    <property type="molecule type" value="Genomic_DNA"/>
</dbReference>
<accession>E8RVW7</accession>
<reference evidence="4" key="1">
    <citation type="submission" date="2010-12" db="EMBL/GenBank/DDBJ databases">
        <title>Complete sequence of plasmid 2 of Asticcacaulis excentricus CB 48.</title>
        <authorList>
            <consortium name="US DOE Joint Genome Institute"/>
            <person name="Lucas S."/>
            <person name="Copeland A."/>
            <person name="Lapidus A."/>
            <person name="Cheng J.-F."/>
            <person name="Bruce D."/>
            <person name="Goodwin L."/>
            <person name="Pitluck S."/>
            <person name="Teshima H."/>
            <person name="Davenport K."/>
            <person name="Detter J.C."/>
            <person name="Han C."/>
            <person name="Tapia R."/>
            <person name="Land M."/>
            <person name="Hauser L."/>
            <person name="Jeffries C."/>
            <person name="Kyrpides N."/>
            <person name="Ivanova N."/>
            <person name="Ovchinnikova G."/>
            <person name="Brun Y.V."/>
            <person name="Woyke T."/>
        </authorList>
    </citation>
    <scope>NUCLEOTIDE SEQUENCE [LARGE SCALE GENOMIC DNA]</scope>
    <source>
        <strain evidence="4">ATCC 15261 / DSM 4724 / KCTC 12464 / NCIMB 9791 / VKM B-1370 / CB 48</strain>
        <plasmid evidence="4">pASTEX02</plasmid>
    </source>
</reference>
<dbReference type="InterPro" id="IPR023346">
    <property type="entry name" value="Lysozyme-like_dom_sf"/>
</dbReference>
<dbReference type="Proteomes" id="UP000001492">
    <property type="component" value="Plasmid pASTEX02"/>
</dbReference>
<dbReference type="Pfam" id="PF01464">
    <property type="entry name" value="SLT"/>
    <property type="match status" value="1"/>
</dbReference>
<comment type="similarity">
    <text evidence="1">Belongs to the virb1 family.</text>
</comment>
<sequence>MAAAATACEPHCSSRDPISFDADDFTAFLTEMSISPDARISIHRARLSFYETYTHATPAGHRRTRPRRHLRSAVQNLRRQTNEGLVARAALSHRINLSYFLGLAARESGFNHMARAPTSSAAGLFQFTENTWLCVLRLHGPAAGIDQARMITRRPSGRCSIDSPLARWRLLALRYDPTLNSTMAAELTKDHQSALRSLLGREPTSGELYTLHFLGIDEGNRFLRANLKDLADVVTPRAAASNKSVYYTPQGRPRTVGEVRELIDRSFAVN</sequence>
<name>E8RVW7_ASTEC</name>
<proteinExistence type="inferred from homology"/>
<evidence type="ECO:0000313" key="3">
    <source>
        <dbReference type="EMBL" id="ADU15389.1"/>
    </source>
</evidence>